<feature type="transmembrane region" description="Helical" evidence="1">
    <location>
        <begin position="110"/>
        <end position="128"/>
    </location>
</feature>
<reference evidence="2 3" key="1">
    <citation type="submission" date="2023-10" db="EMBL/GenBank/DDBJ databases">
        <title>Genome-Wide Identification Analysis in wild type Solanum Pinnatisectum Reveals Some Genes Defensing Phytophthora Infestans.</title>
        <authorList>
            <person name="Sun C."/>
        </authorList>
    </citation>
    <scope>NUCLEOTIDE SEQUENCE [LARGE SCALE GENOMIC DNA]</scope>
    <source>
        <strain evidence="2">LQN</strain>
        <tissue evidence="2">Leaf</tissue>
    </source>
</reference>
<name>A0AAV9KST7_9SOLN</name>
<keyword evidence="1" id="KW-1133">Transmembrane helix</keyword>
<feature type="transmembrane region" description="Helical" evidence="1">
    <location>
        <begin position="211"/>
        <end position="231"/>
    </location>
</feature>
<dbReference type="AlphaFoldDB" id="A0AAV9KST7"/>
<keyword evidence="1" id="KW-0472">Membrane</keyword>
<proteinExistence type="predicted"/>
<evidence type="ECO:0000313" key="3">
    <source>
        <dbReference type="Proteomes" id="UP001311915"/>
    </source>
</evidence>
<protein>
    <submittedName>
        <fullName evidence="2">Uncharacterized protein</fullName>
    </submittedName>
</protein>
<dbReference type="Proteomes" id="UP001311915">
    <property type="component" value="Unassembled WGS sequence"/>
</dbReference>
<evidence type="ECO:0000313" key="2">
    <source>
        <dbReference type="EMBL" id="KAK4715684.1"/>
    </source>
</evidence>
<keyword evidence="1" id="KW-0812">Transmembrane</keyword>
<gene>
    <name evidence="2" type="ORF">R3W88_014022</name>
</gene>
<dbReference type="EMBL" id="JAWPEI010000009">
    <property type="protein sequence ID" value="KAK4715684.1"/>
    <property type="molecule type" value="Genomic_DNA"/>
</dbReference>
<keyword evidence="3" id="KW-1185">Reference proteome</keyword>
<accession>A0AAV9KST7</accession>
<sequence>MVWIQRTVRIEEIRNDSNFVKLQYLSMEGFESYHTPPTTLPHISFSPSANEFVSKPYLERLISLETRMFSQMDCFAKVGKEIDFQLEKKHGNTIFIILFGSIFSVFKKNCLVSLLMVALVVYSTLLIFKRLSRSVSHELKNLTNIKMDLLKGHTELVKEAAMLMEYVDVAIGVPDTTEPPTIRMNVYVRRLQTIVNSNYHEGYLHPTNMSGMYIISVVVQICLVFCITYLGRCSKQ</sequence>
<evidence type="ECO:0000256" key="1">
    <source>
        <dbReference type="SAM" id="Phobius"/>
    </source>
</evidence>
<comment type="caution">
    <text evidence="2">The sequence shown here is derived from an EMBL/GenBank/DDBJ whole genome shotgun (WGS) entry which is preliminary data.</text>
</comment>
<organism evidence="2 3">
    <name type="scientific">Solanum pinnatisectum</name>
    <name type="common">tansyleaf nightshade</name>
    <dbReference type="NCBI Taxonomy" id="50273"/>
    <lineage>
        <taxon>Eukaryota</taxon>
        <taxon>Viridiplantae</taxon>
        <taxon>Streptophyta</taxon>
        <taxon>Embryophyta</taxon>
        <taxon>Tracheophyta</taxon>
        <taxon>Spermatophyta</taxon>
        <taxon>Magnoliopsida</taxon>
        <taxon>eudicotyledons</taxon>
        <taxon>Gunneridae</taxon>
        <taxon>Pentapetalae</taxon>
        <taxon>asterids</taxon>
        <taxon>lamiids</taxon>
        <taxon>Solanales</taxon>
        <taxon>Solanaceae</taxon>
        <taxon>Solanoideae</taxon>
        <taxon>Solaneae</taxon>
        <taxon>Solanum</taxon>
    </lineage>
</organism>